<feature type="transmembrane region" description="Helical" evidence="6">
    <location>
        <begin position="1041"/>
        <end position="1060"/>
    </location>
</feature>
<feature type="repeat" description="ANK" evidence="5">
    <location>
        <begin position="312"/>
        <end position="334"/>
    </location>
</feature>
<evidence type="ECO:0000256" key="3">
    <source>
        <dbReference type="ARBA" id="ARBA00022989"/>
    </source>
</evidence>
<feature type="repeat" description="ANK" evidence="5">
    <location>
        <begin position="346"/>
        <end position="370"/>
    </location>
</feature>
<dbReference type="PANTHER" id="PTHR31465">
    <property type="entry name" value="PROTEIN RTA1-RELATED"/>
    <property type="match status" value="1"/>
</dbReference>
<accession>A0A8H6P0N1</accession>
<dbReference type="GO" id="GO:0016020">
    <property type="term" value="C:membrane"/>
    <property type="evidence" value="ECO:0007669"/>
    <property type="project" value="UniProtKB-SubCell"/>
</dbReference>
<dbReference type="Pfam" id="PF12796">
    <property type="entry name" value="Ank_2"/>
    <property type="match status" value="2"/>
</dbReference>
<dbReference type="Proteomes" id="UP000630445">
    <property type="component" value="Unassembled WGS sequence"/>
</dbReference>
<dbReference type="InterPro" id="IPR007568">
    <property type="entry name" value="RTA1"/>
</dbReference>
<feature type="transmembrane region" description="Helical" evidence="6">
    <location>
        <begin position="823"/>
        <end position="842"/>
    </location>
</feature>
<evidence type="ECO:0000256" key="4">
    <source>
        <dbReference type="ARBA" id="ARBA00023136"/>
    </source>
</evidence>
<keyword evidence="5" id="KW-0040">ANK repeat</keyword>
<evidence type="ECO:0000256" key="5">
    <source>
        <dbReference type="PROSITE-ProRule" id="PRU00023"/>
    </source>
</evidence>
<organism evidence="7 8">
    <name type="scientific">Aspergillus hiratsukae</name>
    <dbReference type="NCBI Taxonomy" id="1194566"/>
    <lineage>
        <taxon>Eukaryota</taxon>
        <taxon>Fungi</taxon>
        <taxon>Dikarya</taxon>
        <taxon>Ascomycota</taxon>
        <taxon>Pezizomycotina</taxon>
        <taxon>Eurotiomycetes</taxon>
        <taxon>Eurotiomycetidae</taxon>
        <taxon>Eurotiales</taxon>
        <taxon>Aspergillaceae</taxon>
        <taxon>Aspergillus</taxon>
        <taxon>Aspergillus subgen. Fumigati</taxon>
    </lineage>
</organism>
<sequence>MDRRAARTEVVSHLSAKVAWIQHLEHGLRFFETTETCMKAMVPSIYRRPLYLDTLIQYVDIQRSELVGDIAVMSHELHCTGEHFGALYTTSLLSRLDVGVQLKPGTRDPGVLAAQVQQLLDAGDVGQAVLLQEILLRSCAEKNDTATQYIFDINLKRYMDIRTDLRQMIRRIRSDNAPFAPTFNIIIQSGGASRFLPLADRYFTLNEEPGLLGRNALHVAAGVNCSDIIAPLLRQGVDINAADEFGLPPLHVGCIHASVEAVDDLLEHGAMAELQDKEEGTALHYAAVTGRASMVRGILAVDRTTGEVKDRYGRTPLSYAAIFGHETVVDLLLQTANVDPDSKDEIGRTPLSFAAAEGHGPIVSRLLATGKVHVGSTNKVGRGPLAFAVENVKEDVVKMLLSEPNINVNPRDATGCTPLVYAAQHGYAGIVQLLLRSRDIDVNSGNCYGRTPLSYAAANGHVGVVKLLLAAGCDPSVASLDGKTTLSYAVENNQADVEKVLREVTKYETRISSYNYTLPSSLFLNTTARAPYTIKATTNVDLVRLDTLGLPLILNFSAITTPGNTMSPKLTAMECALYFCVSTHQAEAEVKRGDLTEDSFPTMTISNHSTTDLTLNTVASSQACLNDGQCNYAIHWLSILAMRNTLGPLVSGFGTLPVSNRPYFASDTLRALYGQCGNLTQVNGTFASITAALTANARNCVCQGSVPGDAWTSESYISIRWLWILLPVVLVVLCILFFIVPVIHTRNQYIWKSSPLALLCADLHIDGSAQPLKSGKIDPDQRRLDDVAELSMSNLKMEQRNGTTDATSDAVIDFAFYRYDPSMAGAVIFVILFSITTLWHAFQLIRTRTWFFIPFLTGGIFESIGYAGRAMSSSQSPNWTLGPYLIQTMLLLLAPALLAASVYMLLGRIILVLRAESHAMLKKKWLTKVFVTGDVLSFLLQGTGGGIQSSGSIDSMKFGEHIIVAGLFVQILFFGFFIITAGSFDMKLRRYPIPRCFEGRIPWRKHLNVLYGTSVLILIRSVFRLVEYLQGNDGFLLHHEIFLYIFDAVLIFIAMAVFNISHPSEIAKYMDSKEDLELSEGYSSFAR</sequence>
<dbReference type="SUPFAM" id="SSF48403">
    <property type="entry name" value="Ankyrin repeat"/>
    <property type="match status" value="1"/>
</dbReference>
<gene>
    <name evidence="7" type="ORF">CNMCM5793_004915</name>
</gene>
<name>A0A8H6P0N1_9EURO</name>
<keyword evidence="3 6" id="KW-1133">Transmembrane helix</keyword>
<dbReference type="PANTHER" id="PTHR31465:SF1">
    <property type="entry name" value="PROTEIN RTA1-RELATED"/>
    <property type="match status" value="1"/>
</dbReference>
<dbReference type="PROSITE" id="PS50297">
    <property type="entry name" value="ANK_REP_REGION"/>
    <property type="match status" value="4"/>
</dbReference>
<comment type="subcellular location">
    <subcellularLocation>
        <location evidence="1">Membrane</location>
        <topology evidence="1">Multi-pass membrane protein</topology>
    </subcellularLocation>
</comment>
<dbReference type="AlphaFoldDB" id="A0A8H6P0N1"/>
<evidence type="ECO:0000313" key="8">
    <source>
        <dbReference type="Proteomes" id="UP000630445"/>
    </source>
</evidence>
<feature type="repeat" description="ANK" evidence="5">
    <location>
        <begin position="245"/>
        <end position="277"/>
    </location>
</feature>
<dbReference type="Pfam" id="PF04479">
    <property type="entry name" value="RTA1"/>
    <property type="match status" value="1"/>
</dbReference>
<keyword evidence="8" id="KW-1185">Reference proteome</keyword>
<feature type="transmembrane region" description="Helical" evidence="6">
    <location>
        <begin position="1007"/>
        <end position="1026"/>
    </location>
</feature>
<feature type="repeat" description="ANK" evidence="5">
    <location>
        <begin position="448"/>
        <end position="480"/>
    </location>
</feature>
<feature type="transmembrane region" description="Helical" evidence="6">
    <location>
        <begin position="888"/>
        <end position="913"/>
    </location>
</feature>
<evidence type="ECO:0000256" key="2">
    <source>
        <dbReference type="ARBA" id="ARBA00022692"/>
    </source>
</evidence>
<feature type="transmembrane region" description="Helical" evidence="6">
    <location>
        <begin position="925"/>
        <end position="942"/>
    </location>
</feature>
<proteinExistence type="predicted"/>
<feature type="transmembrane region" description="Helical" evidence="6">
    <location>
        <begin position="962"/>
        <end position="986"/>
    </location>
</feature>
<dbReference type="InterPro" id="IPR002110">
    <property type="entry name" value="Ankyrin_rpt"/>
</dbReference>
<protein>
    <submittedName>
        <fullName evidence="7">Uncharacterized protein</fullName>
    </submittedName>
</protein>
<feature type="transmembrane region" description="Helical" evidence="6">
    <location>
        <begin position="721"/>
        <end position="743"/>
    </location>
</feature>
<dbReference type="EMBL" id="JACBAD010002129">
    <property type="protein sequence ID" value="KAF7113860.1"/>
    <property type="molecule type" value="Genomic_DNA"/>
</dbReference>
<evidence type="ECO:0000256" key="6">
    <source>
        <dbReference type="SAM" id="Phobius"/>
    </source>
</evidence>
<dbReference type="InterPro" id="IPR036770">
    <property type="entry name" value="Ankyrin_rpt-contain_sf"/>
</dbReference>
<keyword evidence="2 6" id="KW-0812">Transmembrane</keyword>
<dbReference type="SMART" id="SM00248">
    <property type="entry name" value="ANK"/>
    <property type="match status" value="9"/>
</dbReference>
<evidence type="ECO:0000256" key="1">
    <source>
        <dbReference type="ARBA" id="ARBA00004141"/>
    </source>
</evidence>
<keyword evidence="4 6" id="KW-0472">Membrane</keyword>
<feature type="repeat" description="ANK" evidence="5">
    <location>
        <begin position="212"/>
        <end position="244"/>
    </location>
</feature>
<comment type="caution">
    <text evidence="7">The sequence shown here is derived from an EMBL/GenBank/DDBJ whole genome shotgun (WGS) entry which is preliminary data.</text>
</comment>
<dbReference type="Pfam" id="PF00023">
    <property type="entry name" value="Ank"/>
    <property type="match status" value="1"/>
</dbReference>
<dbReference type="PROSITE" id="PS50088">
    <property type="entry name" value="ANK_REPEAT"/>
    <property type="match status" value="5"/>
</dbReference>
<dbReference type="Gene3D" id="1.25.40.20">
    <property type="entry name" value="Ankyrin repeat-containing domain"/>
    <property type="match status" value="2"/>
</dbReference>
<evidence type="ECO:0000313" key="7">
    <source>
        <dbReference type="EMBL" id="KAF7113860.1"/>
    </source>
</evidence>
<reference evidence="7" key="1">
    <citation type="submission" date="2020-06" db="EMBL/GenBank/DDBJ databases">
        <title>Draft genome sequences of strains closely related to Aspergillus parafelis and Aspergillus hiratsukae.</title>
        <authorList>
            <person name="Dos Santos R.A.C."/>
            <person name="Rivero-Menendez O."/>
            <person name="Steenwyk J.L."/>
            <person name="Mead M.E."/>
            <person name="Goldman G.H."/>
            <person name="Alastruey-Izquierdo A."/>
            <person name="Rokas A."/>
        </authorList>
    </citation>
    <scope>NUCLEOTIDE SEQUENCE</scope>
    <source>
        <strain evidence="7">CNM-CM5793</strain>
    </source>
</reference>
<dbReference type="OrthoDB" id="3358017at2759"/>